<sequence>KLSPITTEMKKLIADTKYLDSIIESGKEKAIAAAEPVLSKVYEIVGFQR</sequence>
<protein>
    <recommendedName>
        <fullName evidence="2">Tryptophan--tRNA ligase</fullName>
    </recommendedName>
</protein>
<name>A0A383CFI0_9ZZZZ</name>
<dbReference type="EMBL" id="UINC01208335">
    <property type="protein sequence ID" value="SVE30823.1"/>
    <property type="molecule type" value="Genomic_DNA"/>
</dbReference>
<dbReference type="AlphaFoldDB" id="A0A383CFI0"/>
<evidence type="ECO:0000313" key="1">
    <source>
        <dbReference type="EMBL" id="SVE30823.1"/>
    </source>
</evidence>
<organism evidence="1">
    <name type="scientific">marine metagenome</name>
    <dbReference type="NCBI Taxonomy" id="408172"/>
    <lineage>
        <taxon>unclassified sequences</taxon>
        <taxon>metagenomes</taxon>
        <taxon>ecological metagenomes</taxon>
    </lineage>
</organism>
<reference evidence="1" key="1">
    <citation type="submission" date="2018-05" db="EMBL/GenBank/DDBJ databases">
        <authorList>
            <person name="Lanie J.A."/>
            <person name="Ng W.-L."/>
            <person name="Kazmierczak K.M."/>
            <person name="Andrzejewski T.M."/>
            <person name="Davidsen T.M."/>
            <person name="Wayne K.J."/>
            <person name="Tettelin H."/>
            <person name="Glass J.I."/>
            <person name="Rusch D."/>
            <person name="Podicherti R."/>
            <person name="Tsui H.-C.T."/>
            <person name="Winkler M.E."/>
        </authorList>
    </citation>
    <scope>NUCLEOTIDE SEQUENCE</scope>
</reference>
<dbReference type="InterPro" id="IPR014729">
    <property type="entry name" value="Rossmann-like_a/b/a_fold"/>
</dbReference>
<dbReference type="Gene3D" id="3.40.50.620">
    <property type="entry name" value="HUPs"/>
    <property type="match status" value="1"/>
</dbReference>
<dbReference type="Gene3D" id="1.10.240.10">
    <property type="entry name" value="Tyrosyl-Transfer RNA Synthetase"/>
    <property type="match status" value="1"/>
</dbReference>
<proteinExistence type="predicted"/>
<accession>A0A383CFI0</accession>
<feature type="non-terminal residue" evidence="1">
    <location>
        <position position="1"/>
    </location>
</feature>
<gene>
    <name evidence="1" type="ORF">METZ01_LOCUS483677</name>
</gene>
<evidence type="ECO:0008006" key="2">
    <source>
        <dbReference type="Google" id="ProtNLM"/>
    </source>
</evidence>